<dbReference type="Pfam" id="PF00059">
    <property type="entry name" value="Lectin_C"/>
    <property type="match status" value="1"/>
</dbReference>
<dbReference type="AlphaFoldDB" id="A0A3Q1JNA3"/>
<dbReference type="Ensembl" id="ENSATET00000035183.3">
    <property type="protein sequence ID" value="ENSATEP00000034680.2"/>
    <property type="gene ID" value="ENSATEG00000000442.3"/>
</dbReference>
<name>A0A3Q1JNA3_ANATE</name>
<evidence type="ECO:0000256" key="4">
    <source>
        <dbReference type="SAM" id="SignalP"/>
    </source>
</evidence>
<evidence type="ECO:0000256" key="1">
    <source>
        <dbReference type="ARBA" id="ARBA00022734"/>
    </source>
</evidence>
<dbReference type="OrthoDB" id="10255512at2759"/>
<keyword evidence="1" id="KW-0430">Lectin</keyword>
<keyword evidence="7" id="KW-1185">Reference proteome</keyword>
<protein>
    <recommendedName>
        <fullName evidence="5">C-type lectin domain-containing protein</fullName>
    </recommendedName>
</protein>
<dbReference type="InterPro" id="IPR001304">
    <property type="entry name" value="C-type_lectin-like"/>
</dbReference>
<dbReference type="Proteomes" id="UP000265040">
    <property type="component" value="Chromosome 21"/>
</dbReference>
<dbReference type="CDD" id="cd03590">
    <property type="entry name" value="CLECT_DC-SIGN_like"/>
    <property type="match status" value="1"/>
</dbReference>
<feature type="domain" description="C-type lectin" evidence="5">
    <location>
        <begin position="112"/>
        <end position="230"/>
    </location>
</feature>
<dbReference type="InterPro" id="IPR016187">
    <property type="entry name" value="CTDL_fold"/>
</dbReference>
<feature type="chain" id="PRO_5030080521" description="C-type lectin domain-containing protein" evidence="4">
    <location>
        <begin position="22"/>
        <end position="233"/>
    </location>
</feature>
<keyword evidence="4" id="KW-0732">Signal</keyword>
<evidence type="ECO:0000313" key="7">
    <source>
        <dbReference type="Proteomes" id="UP000265040"/>
    </source>
</evidence>
<dbReference type="InterPro" id="IPR033989">
    <property type="entry name" value="CD209-like_CTLD"/>
</dbReference>
<evidence type="ECO:0000259" key="5">
    <source>
        <dbReference type="PROSITE" id="PS50041"/>
    </source>
</evidence>
<dbReference type="InterPro" id="IPR050111">
    <property type="entry name" value="C-type_lectin/snaclec_domain"/>
</dbReference>
<dbReference type="STRING" id="64144.ENSATEP00000034680"/>
<evidence type="ECO:0000313" key="6">
    <source>
        <dbReference type="Ensembl" id="ENSATEP00000034680.2"/>
    </source>
</evidence>
<sequence>DQGRWPPTLSLVLLELSSVKGSFSSPLSPRSALRDQLKTNLNEMTEEKNQLKTNLNEMTEERNQLKTNLNEMTEENNRLQCLFRLSDSSWSCVLTHICFVSDKTCPAGWTKFSCSCYFLSTESGSWTEGRQDCRTRGADLVVIDSDEEQFLLLQHMWSWIGLTDGEQENSWKWIDGTPLTLSYWEEDQPDNGGGDVQWGEEDCAHIRTGKKTKDNWNDRSCKASLHWICEKKA</sequence>
<proteinExistence type="predicted"/>
<dbReference type="PROSITE" id="PS00615">
    <property type="entry name" value="C_TYPE_LECTIN_1"/>
    <property type="match status" value="1"/>
</dbReference>
<dbReference type="InterPro" id="IPR016186">
    <property type="entry name" value="C-type_lectin-like/link_sf"/>
</dbReference>
<dbReference type="Gene3D" id="3.10.100.10">
    <property type="entry name" value="Mannose-Binding Protein A, subunit A"/>
    <property type="match status" value="1"/>
</dbReference>
<dbReference type="GeneTree" id="ENSGT01030000234575"/>
<reference evidence="6" key="3">
    <citation type="submission" date="2025-09" db="UniProtKB">
        <authorList>
            <consortium name="Ensembl"/>
        </authorList>
    </citation>
    <scope>IDENTIFICATION</scope>
</reference>
<reference evidence="6" key="2">
    <citation type="submission" date="2025-08" db="UniProtKB">
        <authorList>
            <consortium name="Ensembl"/>
        </authorList>
    </citation>
    <scope>IDENTIFICATION</scope>
</reference>
<keyword evidence="2" id="KW-1015">Disulfide bond</keyword>
<feature type="coiled-coil region" evidence="3">
    <location>
        <begin position="30"/>
        <end position="82"/>
    </location>
</feature>
<dbReference type="SUPFAM" id="SSF56436">
    <property type="entry name" value="C-type lectin-like"/>
    <property type="match status" value="1"/>
</dbReference>
<feature type="signal peptide" evidence="4">
    <location>
        <begin position="1"/>
        <end position="21"/>
    </location>
</feature>
<dbReference type="Gene3D" id="1.20.5.400">
    <property type="match status" value="1"/>
</dbReference>
<dbReference type="InterPro" id="IPR018378">
    <property type="entry name" value="C-type_lectin_CS"/>
</dbReference>
<keyword evidence="3" id="KW-0175">Coiled coil</keyword>
<dbReference type="InParanoid" id="A0A3Q1JNA3"/>
<evidence type="ECO:0000256" key="2">
    <source>
        <dbReference type="ARBA" id="ARBA00023157"/>
    </source>
</evidence>
<organism evidence="6 7">
    <name type="scientific">Anabas testudineus</name>
    <name type="common">Climbing perch</name>
    <name type="synonym">Anthias testudineus</name>
    <dbReference type="NCBI Taxonomy" id="64144"/>
    <lineage>
        <taxon>Eukaryota</taxon>
        <taxon>Metazoa</taxon>
        <taxon>Chordata</taxon>
        <taxon>Craniata</taxon>
        <taxon>Vertebrata</taxon>
        <taxon>Euteleostomi</taxon>
        <taxon>Actinopterygii</taxon>
        <taxon>Neopterygii</taxon>
        <taxon>Teleostei</taxon>
        <taxon>Neoteleostei</taxon>
        <taxon>Acanthomorphata</taxon>
        <taxon>Anabantaria</taxon>
        <taxon>Anabantiformes</taxon>
        <taxon>Anabantoidei</taxon>
        <taxon>Anabantidae</taxon>
        <taxon>Anabas</taxon>
    </lineage>
</organism>
<dbReference type="GO" id="GO:0030246">
    <property type="term" value="F:carbohydrate binding"/>
    <property type="evidence" value="ECO:0007669"/>
    <property type="project" value="UniProtKB-KW"/>
</dbReference>
<evidence type="ECO:0000256" key="3">
    <source>
        <dbReference type="SAM" id="Coils"/>
    </source>
</evidence>
<dbReference type="SMART" id="SM00034">
    <property type="entry name" value="CLECT"/>
    <property type="match status" value="1"/>
</dbReference>
<dbReference type="PANTHER" id="PTHR22803">
    <property type="entry name" value="MANNOSE, PHOSPHOLIPASE, LECTIN RECEPTOR RELATED"/>
    <property type="match status" value="1"/>
</dbReference>
<reference evidence="6" key="1">
    <citation type="submission" date="2021-04" db="EMBL/GenBank/DDBJ databases">
        <authorList>
            <consortium name="Wellcome Sanger Institute Data Sharing"/>
        </authorList>
    </citation>
    <scope>NUCLEOTIDE SEQUENCE [LARGE SCALE GENOMIC DNA]</scope>
</reference>
<accession>A0A3Q1JNA3</accession>
<dbReference type="PROSITE" id="PS50041">
    <property type="entry name" value="C_TYPE_LECTIN_2"/>
    <property type="match status" value="1"/>
</dbReference>